<feature type="signal peptide" evidence="3">
    <location>
        <begin position="1"/>
        <end position="25"/>
    </location>
</feature>
<dbReference type="PANTHER" id="PTHR11559">
    <property type="entry name" value="CARBOXYLESTERASE"/>
    <property type="match status" value="1"/>
</dbReference>
<dbReference type="Gene3D" id="3.40.50.1820">
    <property type="entry name" value="alpha/beta hydrolase"/>
    <property type="match status" value="1"/>
</dbReference>
<feature type="domain" description="Carboxylesterase type B" evidence="4">
    <location>
        <begin position="30"/>
        <end position="481"/>
    </location>
</feature>
<evidence type="ECO:0000256" key="3">
    <source>
        <dbReference type="RuleBase" id="RU361235"/>
    </source>
</evidence>
<dbReference type="InterPro" id="IPR019819">
    <property type="entry name" value="Carboxylesterase_B_CS"/>
</dbReference>
<comment type="similarity">
    <text evidence="1 3">Belongs to the type-B carboxylesterase/lipase family.</text>
</comment>
<gene>
    <name evidence="5" type="ORF">L0668_00905</name>
</gene>
<dbReference type="InterPro" id="IPR050309">
    <property type="entry name" value="Type-B_Carboxylest/Lipase"/>
</dbReference>
<reference evidence="5 6" key="1">
    <citation type="submission" date="2022-01" db="EMBL/GenBank/DDBJ databases">
        <title>Paraglaciecola sp. G1-23.</title>
        <authorList>
            <person name="Jin M.S."/>
            <person name="Han D.M."/>
            <person name="Kim H.M."/>
            <person name="Jeon C.O."/>
        </authorList>
    </citation>
    <scope>NUCLEOTIDE SEQUENCE [LARGE SCALE GENOMIC DNA]</scope>
    <source>
        <strain evidence="5 6">G1-23</strain>
    </source>
</reference>
<sequence>MKKSTLIRMSVWLSVVAFLNAHVSAKTLDKVTVEQGVLQGGFEPNSEKEVAVFKGVPFAKPPVGPLRWKAPQPADNWQGIKLATEFAPSPMQGGEPYSGKSEDCLYLNVWTPAKSTKDNIPVFIWIYGGGFSFGSASDPLFNRAKLAEKGVIVVTIAYRVGQLGFLAHPQLSAENPQQISGNYGLFDQIASLEWIQKNIRAFGGDPKNVTIAGESAGGISVSMLAASPLADGLFHKAISQSGGSFGPTRKQTYPGENMISLKQAEAEGVEYAKQFETTTNWEPSIDELRKLPAEKFIPKGWSLPGGWPIVDGHVIPDDQFKLYEKGAFNHVPALMGYNSDEGLSFVWNPDAKQFITDVDTRFGQHASKLKTAYGMTEGKITRSARNLIRDAAFGWHSWSWARLQTRHSDAPTYLYYFDQHPDYPTESPKFGQGSPHAQDVAYVFQQLDENSPEVSAVDIEMSEKIATYWTNFAKTGNPNSETYPIGRSLRQVPIV</sequence>
<proteinExistence type="inferred from homology"/>
<comment type="caution">
    <text evidence="5">The sequence shown here is derived from an EMBL/GenBank/DDBJ whole genome shotgun (WGS) entry which is preliminary data.</text>
</comment>
<keyword evidence="2 3" id="KW-0378">Hydrolase</keyword>
<evidence type="ECO:0000313" key="6">
    <source>
        <dbReference type="Proteomes" id="UP001521137"/>
    </source>
</evidence>
<dbReference type="SUPFAM" id="SSF53474">
    <property type="entry name" value="alpha/beta-Hydrolases"/>
    <property type="match status" value="1"/>
</dbReference>
<organism evidence="5 6">
    <name type="scientific">Paraglaciecola algarum</name>
    <dbReference type="NCBI Taxonomy" id="3050085"/>
    <lineage>
        <taxon>Bacteria</taxon>
        <taxon>Pseudomonadati</taxon>
        <taxon>Pseudomonadota</taxon>
        <taxon>Gammaproteobacteria</taxon>
        <taxon>Alteromonadales</taxon>
        <taxon>Alteromonadaceae</taxon>
        <taxon>Paraglaciecola</taxon>
    </lineage>
</organism>
<dbReference type="EC" id="3.1.1.-" evidence="3"/>
<protein>
    <recommendedName>
        <fullName evidence="3">Carboxylic ester hydrolase</fullName>
        <ecNumber evidence="3">3.1.1.-</ecNumber>
    </recommendedName>
</protein>
<dbReference type="PROSITE" id="PS00941">
    <property type="entry name" value="CARBOXYLESTERASE_B_2"/>
    <property type="match status" value="1"/>
</dbReference>
<keyword evidence="3" id="KW-0732">Signal</keyword>
<evidence type="ECO:0000259" key="4">
    <source>
        <dbReference type="Pfam" id="PF00135"/>
    </source>
</evidence>
<name>A0ABS9D2F1_9ALTE</name>
<dbReference type="RefSeq" id="WP_235310178.1">
    <property type="nucleotide sequence ID" value="NZ_JAKGAS010000001.1"/>
</dbReference>
<feature type="chain" id="PRO_5044995482" description="Carboxylic ester hydrolase" evidence="3">
    <location>
        <begin position="26"/>
        <end position="495"/>
    </location>
</feature>
<dbReference type="Proteomes" id="UP001521137">
    <property type="component" value="Unassembled WGS sequence"/>
</dbReference>
<dbReference type="PROSITE" id="PS00122">
    <property type="entry name" value="CARBOXYLESTERASE_B_1"/>
    <property type="match status" value="1"/>
</dbReference>
<evidence type="ECO:0000256" key="1">
    <source>
        <dbReference type="ARBA" id="ARBA00005964"/>
    </source>
</evidence>
<dbReference type="EMBL" id="JAKGAS010000001">
    <property type="protein sequence ID" value="MCF2946652.1"/>
    <property type="molecule type" value="Genomic_DNA"/>
</dbReference>
<dbReference type="InterPro" id="IPR002018">
    <property type="entry name" value="CarbesteraseB"/>
</dbReference>
<evidence type="ECO:0000256" key="2">
    <source>
        <dbReference type="ARBA" id="ARBA00022801"/>
    </source>
</evidence>
<keyword evidence="6" id="KW-1185">Reference proteome</keyword>
<dbReference type="Pfam" id="PF00135">
    <property type="entry name" value="COesterase"/>
    <property type="match status" value="1"/>
</dbReference>
<accession>A0ABS9D2F1</accession>
<evidence type="ECO:0000313" key="5">
    <source>
        <dbReference type="EMBL" id="MCF2946652.1"/>
    </source>
</evidence>
<dbReference type="InterPro" id="IPR029058">
    <property type="entry name" value="AB_hydrolase_fold"/>
</dbReference>
<dbReference type="InterPro" id="IPR019826">
    <property type="entry name" value="Carboxylesterase_B_AS"/>
</dbReference>